<protein>
    <submittedName>
        <fullName evidence="2">Uncharacterized protein</fullName>
    </submittedName>
</protein>
<sequence>EEEEYDDEFNVEEKEKFNDEETMYDYEDDELTNEFTIASLMDTIVHHEIKSATTVPLPPSFFNPLQQEVTPTTTPTTSEATTSLTSLLDFTSLFKFNERLTNLEKDLSEIKRRSIAVTRLKIMKMYGYGHLEEIEVRRDNRDLYTFKEGEYSQWVERLMNYLEEQMNGEAMINSIKNGDQPLPRVTQVSIAGTSSTEQPPLKDKSIWSDQEKRI</sequence>
<evidence type="ECO:0000313" key="2">
    <source>
        <dbReference type="EMBL" id="GFA29018.1"/>
    </source>
</evidence>
<accession>A0A699JDA0</accession>
<name>A0A699JDA0_TANCI</name>
<proteinExistence type="predicted"/>
<organism evidence="2">
    <name type="scientific">Tanacetum cinerariifolium</name>
    <name type="common">Dalmatian daisy</name>
    <name type="synonym">Chrysanthemum cinerariifolium</name>
    <dbReference type="NCBI Taxonomy" id="118510"/>
    <lineage>
        <taxon>Eukaryota</taxon>
        <taxon>Viridiplantae</taxon>
        <taxon>Streptophyta</taxon>
        <taxon>Embryophyta</taxon>
        <taxon>Tracheophyta</taxon>
        <taxon>Spermatophyta</taxon>
        <taxon>Magnoliopsida</taxon>
        <taxon>eudicotyledons</taxon>
        <taxon>Gunneridae</taxon>
        <taxon>Pentapetalae</taxon>
        <taxon>asterids</taxon>
        <taxon>campanulids</taxon>
        <taxon>Asterales</taxon>
        <taxon>Asteraceae</taxon>
        <taxon>Asteroideae</taxon>
        <taxon>Anthemideae</taxon>
        <taxon>Anthemidinae</taxon>
        <taxon>Tanacetum</taxon>
    </lineage>
</organism>
<dbReference type="AlphaFoldDB" id="A0A699JDA0"/>
<feature type="non-terminal residue" evidence="2">
    <location>
        <position position="1"/>
    </location>
</feature>
<comment type="caution">
    <text evidence="2">The sequence shown here is derived from an EMBL/GenBank/DDBJ whole genome shotgun (WGS) entry which is preliminary data.</text>
</comment>
<reference evidence="2" key="1">
    <citation type="journal article" date="2019" name="Sci. Rep.">
        <title>Draft genome of Tanacetum cinerariifolium, the natural source of mosquito coil.</title>
        <authorList>
            <person name="Yamashiro T."/>
            <person name="Shiraishi A."/>
            <person name="Satake H."/>
            <person name="Nakayama K."/>
        </authorList>
    </citation>
    <scope>NUCLEOTIDE SEQUENCE</scope>
</reference>
<feature type="compositionally biased region" description="Basic and acidic residues" evidence="1">
    <location>
        <begin position="200"/>
        <end position="214"/>
    </location>
</feature>
<evidence type="ECO:0000256" key="1">
    <source>
        <dbReference type="SAM" id="MobiDB-lite"/>
    </source>
</evidence>
<gene>
    <name evidence="2" type="ORF">Tci_600990</name>
</gene>
<dbReference type="EMBL" id="BKCJ010399053">
    <property type="protein sequence ID" value="GFA29018.1"/>
    <property type="molecule type" value="Genomic_DNA"/>
</dbReference>
<feature type="region of interest" description="Disordered" evidence="1">
    <location>
        <begin position="190"/>
        <end position="214"/>
    </location>
</feature>